<name>A0A0M3IHI6_ASCLU</name>
<keyword evidence="2" id="KW-1185">Reference proteome</keyword>
<organism evidence="2 3">
    <name type="scientific">Ascaris lumbricoides</name>
    <name type="common">Giant roundworm</name>
    <dbReference type="NCBI Taxonomy" id="6252"/>
    <lineage>
        <taxon>Eukaryota</taxon>
        <taxon>Metazoa</taxon>
        <taxon>Ecdysozoa</taxon>
        <taxon>Nematoda</taxon>
        <taxon>Chromadorea</taxon>
        <taxon>Rhabditida</taxon>
        <taxon>Spirurina</taxon>
        <taxon>Ascaridomorpha</taxon>
        <taxon>Ascaridoidea</taxon>
        <taxon>Ascarididae</taxon>
        <taxon>Ascaris</taxon>
    </lineage>
</organism>
<evidence type="ECO:0000313" key="3">
    <source>
        <dbReference type="WBParaSite" id="ALUE_0001788101-mRNA-1"/>
    </source>
</evidence>
<dbReference type="AlphaFoldDB" id="A0A0M3IHI6"/>
<feature type="region of interest" description="Disordered" evidence="1">
    <location>
        <begin position="30"/>
        <end position="102"/>
    </location>
</feature>
<feature type="compositionally biased region" description="Basic and acidic residues" evidence="1">
    <location>
        <begin position="55"/>
        <end position="74"/>
    </location>
</feature>
<dbReference type="WBParaSite" id="ALUE_0001788101-mRNA-1">
    <property type="protein sequence ID" value="ALUE_0001788101-mRNA-1"/>
    <property type="gene ID" value="ALUE_0001788101"/>
</dbReference>
<evidence type="ECO:0000313" key="2">
    <source>
        <dbReference type="Proteomes" id="UP000036681"/>
    </source>
</evidence>
<dbReference type="Proteomes" id="UP000036681">
    <property type="component" value="Unplaced"/>
</dbReference>
<proteinExistence type="predicted"/>
<sequence>MYTAAVSGGQFIALIGKPLLPWYTRVAREAEPSTSYEAEEEPTLPMQFGGNEVVPEERSRPSEVEMPRQERGQDVEVESAVSSPAEYQPENNAVPAEDSSSQRAQWLEQLAARYREMLRPRTGANVDAKRVPRRRATKKQPDFRPADVSALPAHMAAELVAPTTPPYIVEDNKILCRLPHCGVSNRGFETVAAWKKHVALSKSHLEDAFCGTCGHYLIVPPEMEPASVKAFITAHKKERCVGASKATMRQRQTELTWLGGLMRNTSHILVPG</sequence>
<evidence type="ECO:0000256" key="1">
    <source>
        <dbReference type="SAM" id="MobiDB-lite"/>
    </source>
</evidence>
<protein>
    <submittedName>
        <fullName evidence="3">C2H2-type domain-containing protein</fullName>
    </submittedName>
</protein>
<reference evidence="3" key="1">
    <citation type="submission" date="2017-02" db="UniProtKB">
        <authorList>
            <consortium name="WormBaseParasite"/>
        </authorList>
    </citation>
    <scope>IDENTIFICATION</scope>
</reference>
<accession>A0A0M3IHI6</accession>